<keyword evidence="13" id="KW-0511">Multifunctional enzyme</keyword>
<keyword evidence="10 17" id="KW-0520">NAD</keyword>
<dbReference type="GO" id="GO:0052855">
    <property type="term" value="F:ADP-dependent NAD(P)H-hydrate dehydratase activity"/>
    <property type="evidence" value="ECO:0007669"/>
    <property type="project" value="UniProtKB-UniRule"/>
</dbReference>
<evidence type="ECO:0000256" key="6">
    <source>
        <dbReference type="ARBA" id="ARBA00022741"/>
    </source>
</evidence>
<dbReference type="EMBL" id="DYXT01000053">
    <property type="protein sequence ID" value="HJE40078.1"/>
    <property type="molecule type" value="Genomic_DNA"/>
</dbReference>
<dbReference type="GO" id="GO:0046496">
    <property type="term" value="P:nicotinamide nucleotide metabolic process"/>
    <property type="evidence" value="ECO:0007669"/>
    <property type="project" value="UniProtKB-UniRule"/>
</dbReference>
<evidence type="ECO:0000256" key="18">
    <source>
        <dbReference type="HAMAP-Rule" id="MF_01966"/>
    </source>
</evidence>
<keyword evidence="7 17" id="KW-0067">ATP-binding</keyword>
<feature type="binding site" evidence="18">
    <location>
        <position position="164"/>
    </location>
    <ligand>
        <name>K(+)</name>
        <dbReference type="ChEBI" id="CHEBI:29103"/>
    </ligand>
</feature>
<dbReference type="Pfam" id="PF03853">
    <property type="entry name" value="YjeF_N"/>
    <property type="match status" value="1"/>
</dbReference>
<comment type="catalytic activity">
    <reaction evidence="16 17 19">
        <text>(6S)-NADPHX + ADP = AMP + phosphate + NADPH + H(+)</text>
        <dbReference type="Rhea" id="RHEA:32235"/>
        <dbReference type="ChEBI" id="CHEBI:15378"/>
        <dbReference type="ChEBI" id="CHEBI:43474"/>
        <dbReference type="ChEBI" id="CHEBI:57783"/>
        <dbReference type="ChEBI" id="CHEBI:64076"/>
        <dbReference type="ChEBI" id="CHEBI:456215"/>
        <dbReference type="ChEBI" id="CHEBI:456216"/>
        <dbReference type="EC" id="4.2.1.136"/>
    </reaction>
</comment>
<comment type="catalytic activity">
    <reaction evidence="1 18 19">
        <text>(6R)-NADHX = (6S)-NADHX</text>
        <dbReference type="Rhea" id="RHEA:32215"/>
        <dbReference type="ChEBI" id="CHEBI:64074"/>
        <dbReference type="ChEBI" id="CHEBI:64075"/>
        <dbReference type="EC" id="5.1.99.6"/>
    </reaction>
</comment>
<gene>
    <name evidence="18" type="primary">nnrE</name>
    <name evidence="17" type="synonym">nnrD</name>
    <name evidence="20" type="ORF">K8V47_10035</name>
</gene>
<dbReference type="InterPro" id="IPR017953">
    <property type="entry name" value="Carbohydrate_kinase_pred_CS"/>
</dbReference>
<evidence type="ECO:0000256" key="2">
    <source>
        <dbReference type="ARBA" id="ARBA00000909"/>
    </source>
</evidence>
<comment type="cofactor">
    <cofactor evidence="17">
        <name>Mg(2+)</name>
        <dbReference type="ChEBI" id="CHEBI:18420"/>
    </cofactor>
</comment>
<dbReference type="SUPFAM" id="SSF53613">
    <property type="entry name" value="Ribokinase-like"/>
    <property type="match status" value="1"/>
</dbReference>
<dbReference type="InterPro" id="IPR029056">
    <property type="entry name" value="Ribokinase-like"/>
</dbReference>
<keyword evidence="5 18" id="KW-0479">Metal-binding</keyword>
<name>A0A4Q0UAQ7_9BACT</name>
<dbReference type="HAMAP" id="MF_01965">
    <property type="entry name" value="NADHX_dehydratase"/>
    <property type="match status" value="1"/>
</dbReference>
<reference evidence="20" key="2">
    <citation type="submission" date="2021-09" db="EMBL/GenBank/DDBJ databases">
        <authorList>
            <person name="Gilroy R."/>
        </authorList>
    </citation>
    <scope>NUCLEOTIDE SEQUENCE</scope>
    <source>
        <strain evidence="20">4100</strain>
    </source>
</reference>
<protein>
    <recommendedName>
        <fullName evidence="19">Bifunctional NAD(P)H-hydrate repair enzyme</fullName>
    </recommendedName>
    <alternativeName>
        <fullName evidence="19">Nicotinamide nucleotide repair protein</fullName>
    </alternativeName>
    <domain>
        <recommendedName>
            <fullName evidence="19">ADP-dependent (S)-NAD(P)H-hydrate dehydratase</fullName>
            <ecNumber evidence="19">4.2.1.136</ecNumber>
        </recommendedName>
        <alternativeName>
            <fullName evidence="19">ADP-dependent NAD(P)HX dehydratase</fullName>
        </alternativeName>
    </domain>
    <domain>
        <recommendedName>
            <fullName evidence="19">NAD(P)H-hydrate epimerase</fullName>
            <ecNumber evidence="19">5.1.99.6</ecNumber>
        </recommendedName>
    </domain>
</protein>
<dbReference type="Pfam" id="PF01256">
    <property type="entry name" value="Carb_kinase"/>
    <property type="match status" value="1"/>
</dbReference>
<feature type="binding site" evidence="17">
    <location>
        <position position="444"/>
    </location>
    <ligand>
        <name>(6S)-NADPHX</name>
        <dbReference type="ChEBI" id="CHEBI:64076"/>
    </ligand>
</feature>
<evidence type="ECO:0000313" key="21">
    <source>
        <dbReference type="Proteomes" id="UP000711407"/>
    </source>
</evidence>
<comment type="caution">
    <text evidence="20">The sequence shown here is derived from an EMBL/GenBank/DDBJ whole genome shotgun (WGS) entry which is preliminary data.</text>
</comment>
<feature type="binding site" evidence="18">
    <location>
        <position position="58"/>
    </location>
    <ligand>
        <name>K(+)</name>
        <dbReference type="ChEBI" id="CHEBI:29103"/>
    </ligand>
</feature>
<feature type="binding site" evidence="17">
    <location>
        <begin position="414"/>
        <end position="418"/>
    </location>
    <ligand>
        <name>AMP</name>
        <dbReference type="ChEBI" id="CHEBI:456215"/>
    </ligand>
</feature>
<feature type="binding site" evidence="18">
    <location>
        <position position="161"/>
    </location>
    <ligand>
        <name>(6S)-NADPHX</name>
        <dbReference type="ChEBI" id="CHEBI:64076"/>
    </ligand>
</feature>
<evidence type="ECO:0000256" key="10">
    <source>
        <dbReference type="ARBA" id="ARBA00023027"/>
    </source>
</evidence>
<dbReference type="EC" id="5.1.99.6" evidence="19"/>
<keyword evidence="6 17" id="KW-0547">Nucleotide-binding</keyword>
<dbReference type="GO" id="GO:0110051">
    <property type="term" value="P:metabolite repair"/>
    <property type="evidence" value="ECO:0007669"/>
    <property type="project" value="TreeGrafter"/>
</dbReference>
<evidence type="ECO:0000313" key="20">
    <source>
        <dbReference type="EMBL" id="HJE40078.1"/>
    </source>
</evidence>
<dbReference type="Proteomes" id="UP000711407">
    <property type="component" value="Unassembled WGS sequence"/>
</dbReference>
<sequence length="505" mass="54826">MKIFNNEDIRAIDRATIENEGVSPLQLIERVADGVAAEIMRRWRPTKQTAIFAGPGNNGADALAVAYILIENGWQPEIYLFNIGGNRLSKECIHYKQALESMSPSPMLVEVTKSFNMPDINSNWLVIDGLFGSGLHDPLPGGFQSVVRNINDSGAKVVSIDVPSGLFADWNSNNPARNIIHATLTVAIQFPRLAFLLADNADTVGEWQILDINLSEDAIRRTPAKFFLVERHEVRHLLRPRGEFTSKADYGSMLLISGSFGMMGAAVFAAKGALRSGVGKLTIHTARCGYNIMQMSVPEALFNADKHDIVVSEIKTFQKYSALAIGPGLGVNELTANALETLIKSIERPAVFDADALNCIARRQSLLNHLPALSILTPHEREFDRIFGPQSSAEARLLRAIEVSHRYNIIIVLKGRYTAIVRPDGRVYFNSSGTPAMATGGSGDVLTGVIGSLLAQGYKPEVAAVCGVFIHGWAGEIAAETQGEYGVIASDIADNIGKAITQIME</sequence>
<dbReference type="PROSITE" id="PS01050">
    <property type="entry name" value="YJEF_C_2"/>
    <property type="match status" value="1"/>
</dbReference>
<keyword evidence="12 17" id="KW-0456">Lyase</keyword>
<dbReference type="GO" id="GO:0046872">
    <property type="term" value="F:metal ion binding"/>
    <property type="evidence" value="ECO:0007669"/>
    <property type="project" value="UniProtKB-UniRule"/>
</dbReference>
<comment type="function">
    <text evidence="18">Catalyzes the epimerization of the S- and R-forms of NAD(P)HX, a damaged form of NAD(P)H that is a result of enzymatic or heat-dependent hydration. This is a prerequisite for the S-specific NAD(P)H-hydrate dehydratase to allow the repair of both epimers of NAD(P)HX.</text>
</comment>
<evidence type="ECO:0000256" key="1">
    <source>
        <dbReference type="ARBA" id="ARBA00000013"/>
    </source>
</evidence>
<dbReference type="InterPro" id="IPR004443">
    <property type="entry name" value="YjeF_N_dom"/>
</dbReference>
<comment type="similarity">
    <text evidence="17">Belongs to the NnrD/CARKD family.</text>
</comment>
<evidence type="ECO:0000256" key="12">
    <source>
        <dbReference type="ARBA" id="ARBA00023239"/>
    </source>
</evidence>
<dbReference type="Gene3D" id="3.40.1190.20">
    <property type="match status" value="1"/>
</dbReference>
<dbReference type="PROSITE" id="PS51385">
    <property type="entry name" value="YJEF_N"/>
    <property type="match status" value="1"/>
</dbReference>
<dbReference type="AlphaFoldDB" id="A0A4Q0UAQ7"/>
<dbReference type="NCBIfam" id="TIGR00196">
    <property type="entry name" value="yjeF_cterm"/>
    <property type="match status" value="1"/>
</dbReference>
<dbReference type="PIRSF" id="PIRSF017184">
    <property type="entry name" value="Nnr"/>
    <property type="match status" value="1"/>
</dbReference>
<dbReference type="Gene3D" id="3.40.50.10260">
    <property type="entry name" value="YjeF N-terminal domain"/>
    <property type="match status" value="1"/>
</dbReference>
<comment type="similarity">
    <text evidence="3 19">In the N-terminal section; belongs to the NnrE/AIBP family.</text>
</comment>
<evidence type="ECO:0000256" key="13">
    <source>
        <dbReference type="ARBA" id="ARBA00023268"/>
    </source>
</evidence>
<feature type="binding site" evidence="18">
    <location>
        <begin position="57"/>
        <end position="61"/>
    </location>
    <ligand>
        <name>(6S)-NADPHX</name>
        <dbReference type="ChEBI" id="CHEBI:64076"/>
    </ligand>
</feature>
<dbReference type="PROSITE" id="PS51383">
    <property type="entry name" value="YJEF_C_3"/>
    <property type="match status" value="1"/>
</dbReference>
<feature type="binding site" evidence="18">
    <location>
        <position position="128"/>
    </location>
    <ligand>
        <name>K(+)</name>
        <dbReference type="ChEBI" id="CHEBI:29103"/>
    </ligand>
</feature>
<reference evidence="20" key="1">
    <citation type="journal article" date="2021" name="PeerJ">
        <title>Extensive microbial diversity within the chicken gut microbiome revealed by metagenomics and culture.</title>
        <authorList>
            <person name="Gilroy R."/>
            <person name="Ravi A."/>
            <person name="Getino M."/>
            <person name="Pursley I."/>
            <person name="Horton D.L."/>
            <person name="Alikhan N.F."/>
            <person name="Baker D."/>
            <person name="Gharbi K."/>
            <person name="Hall N."/>
            <person name="Watson M."/>
            <person name="Adriaenssens E.M."/>
            <person name="Foster-Nyarko E."/>
            <person name="Jarju S."/>
            <person name="Secka A."/>
            <person name="Antonio M."/>
            <person name="Oren A."/>
            <person name="Chaudhuri R.R."/>
            <person name="La Ragione R."/>
            <person name="Hildebrand F."/>
            <person name="Pallen M.J."/>
        </authorList>
    </citation>
    <scope>NUCLEOTIDE SEQUENCE</scope>
    <source>
        <strain evidence="20">4100</strain>
    </source>
</reference>
<comment type="caution">
    <text evidence="18">Lacks conserved residue(s) required for the propagation of feature annotation.</text>
</comment>
<dbReference type="EC" id="4.2.1.136" evidence="19"/>
<evidence type="ECO:0000256" key="14">
    <source>
        <dbReference type="ARBA" id="ARBA00025153"/>
    </source>
</evidence>
<comment type="similarity">
    <text evidence="4 19">In the C-terminal section; belongs to the NnrD/CARKD family.</text>
</comment>
<comment type="similarity">
    <text evidence="18">Belongs to the NnrE/AIBP family.</text>
</comment>
<dbReference type="SUPFAM" id="SSF64153">
    <property type="entry name" value="YjeF N-terminal domain-like"/>
    <property type="match status" value="1"/>
</dbReference>
<proteinExistence type="inferred from homology"/>
<organism evidence="20 21">
    <name type="scientific">Candidatus Amulumruptor caecigallinarius</name>
    <dbReference type="NCBI Taxonomy" id="2109911"/>
    <lineage>
        <taxon>Bacteria</taxon>
        <taxon>Pseudomonadati</taxon>
        <taxon>Bacteroidota</taxon>
        <taxon>Bacteroidia</taxon>
        <taxon>Bacteroidales</taxon>
        <taxon>Muribaculaceae</taxon>
        <taxon>Candidatus Amulumruptor</taxon>
    </lineage>
</organism>
<keyword evidence="8 17" id="KW-0521">NADP</keyword>
<evidence type="ECO:0000256" key="15">
    <source>
        <dbReference type="ARBA" id="ARBA00048238"/>
    </source>
</evidence>
<evidence type="ECO:0000256" key="4">
    <source>
        <dbReference type="ARBA" id="ARBA00009524"/>
    </source>
</evidence>
<dbReference type="PANTHER" id="PTHR12592:SF0">
    <property type="entry name" value="ATP-DEPENDENT (S)-NAD(P)H-HYDRATE DEHYDRATASE"/>
    <property type="match status" value="1"/>
</dbReference>
<comment type="function">
    <text evidence="14 19">Bifunctional enzyme that catalyzes the epimerization of the S- and R-forms of NAD(P)HX and the dehydration of the S-form of NAD(P)HX at the expense of ADP, which is converted to AMP. This allows the repair of both epimers of NAD(P)HX, a damaged form of NAD(P)H that is a result of enzymatic or heat-dependent hydration.</text>
</comment>
<evidence type="ECO:0000256" key="8">
    <source>
        <dbReference type="ARBA" id="ARBA00022857"/>
    </source>
</evidence>
<dbReference type="GO" id="GO:0052856">
    <property type="term" value="F:NAD(P)HX epimerase activity"/>
    <property type="evidence" value="ECO:0007669"/>
    <property type="project" value="UniProtKB-UniRule"/>
</dbReference>
<accession>A0A4Q0UAQ7</accession>
<keyword evidence="9 18" id="KW-0630">Potassium</keyword>
<evidence type="ECO:0000256" key="7">
    <source>
        <dbReference type="ARBA" id="ARBA00022840"/>
    </source>
</evidence>
<dbReference type="HAMAP" id="MF_01966">
    <property type="entry name" value="NADHX_epimerase"/>
    <property type="match status" value="1"/>
</dbReference>
<comment type="subunit">
    <text evidence="17">Homotetramer.</text>
</comment>
<dbReference type="InterPro" id="IPR000631">
    <property type="entry name" value="CARKD"/>
</dbReference>
<dbReference type="GO" id="GO:0005524">
    <property type="term" value="F:ATP binding"/>
    <property type="evidence" value="ECO:0007669"/>
    <property type="project" value="UniProtKB-UniRule"/>
</dbReference>
<evidence type="ECO:0000256" key="3">
    <source>
        <dbReference type="ARBA" id="ARBA00006001"/>
    </source>
</evidence>
<dbReference type="InterPro" id="IPR036652">
    <property type="entry name" value="YjeF_N_dom_sf"/>
</dbReference>
<feature type="binding site" evidence="17">
    <location>
        <position position="443"/>
    </location>
    <ligand>
        <name>AMP</name>
        <dbReference type="ChEBI" id="CHEBI:456215"/>
    </ligand>
</feature>
<evidence type="ECO:0000256" key="5">
    <source>
        <dbReference type="ARBA" id="ARBA00022723"/>
    </source>
</evidence>
<comment type="function">
    <text evidence="17">Catalyzes the dehydration of the S-form of NAD(P)HX at the expense of ADP, which is converted to AMP. Together with NAD(P)HX epimerase, which catalyzes the epimerization of the S- and R-forms, the enzyme allows the repair of both epimers of NAD(P)HX, a damaged form of NAD(P)H that is a result of enzymatic or heat-dependent hydration.</text>
</comment>
<comment type="cofactor">
    <cofactor evidence="18 19">
        <name>K(+)</name>
        <dbReference type="ChEBI" id="CHEBI:29103"/>
    </cofactor>
    <text evidence="18 19">Binds 1 potassium ion per subunit.</text>
</comment>
<evidence type="ECO:0000256" key="9">
    <source>
        <dbReference type="ARBA" id="ARBA00022958"/>
    </source>
</evidence>
<dbReference type="InterPro" id="IPR030677">
    <property type="entry name" value="Nnr"/>
</dbReference>
<feature type="binding site" evidence="17">
    <location>
        <position position="328"/>
    </location>
    <ligand>
        <name>(6S)-NADPHX</name>
        <dbReference type="ChEBI" id="CHEBI:64076"/>
    </ligand>
</feature>
<comment type="catalytic activity">
    <reaction evidence="2 18 19">
        <text>(6R)-NADPHX = (6S)-NADPHX</text>
        <dbReference type="Rhea" id="RHEA:32227"/>
        <dbReference type="ChEBI" id="CHEBI:64076"/>
        <dbReference type="ChEBI" id="CHEBI:64077"/>
        <dbReference type="EC" id="5.1.99.6"/>
    </reaction>
</comment>
<feature type="binding site" evidence="18">
    <location>
        <begin position="132"/>
        <end position="138"/>
    </location>
    <ligand>
        <name>(6S)-NADPHX</name>
        <dbReference type="ChEBI" id="CHEBI:64076"/>
    </ligand>
</feature>
<evidence type="ECO:0000256" key="17">
    <source>
        <dbReference type="HAMAP-Rule" id="MF_01965"/>
    </source>
</evidence>
<evidence type="ECO:0000256" key="11">
    <source>
        <dbReference type="ARBA" id="ARBA00023235"/>
    </source>
</evidence>
<dbReference type="CDD" id="cd01171">
    <property type="entry name" value="YXKO-related"/>
    <property type="match status" value="1"/>
</dbReference>
<evidence type="ECO:0000256" key="19">
    <source>
        <dbReference type="PIRNR" id="PIRNR017184"/>
    </source>
</evidence>
<evidence type="ECO:0000256" key="16">
    <source>
        <dbReference type="ARBA" id="ARBA00049209"/>
    </source>
</evidence>
<feature type="binding site" evidence="17">
    <location>
        <position position="379"/>
    </location>
    <ligand>
        <name>(6S)-NADPHX</name>
        <dbReference type="ChEBI" id="CHEBI:64076"/>
    </ligand>
</feature>
<dbReference type="PANTHER" id="PTHR12592">
    <property type="entry name" value="ATP-DEPENDENT (S)-NAD(P)H-HYDRATE DEHYDRATASE FAMILY MEMBER"/>
    <property type="match status" value="1"/>
</dbReference>
<keyword evidence="11 18" id="KW-0413">Isomerase</keyword>
<feature type="binding site" evidence="17">
    <location>
        <position position="265"/>
    </location>
    <ligand>
        <name>(6S)-NADPHX</name>
        <dbReference type="ChEBI" id="CHEBI:64076"/>
    </ligand>
</feature>
<comment type="catalytic activity">
    <reaction evidence="15 17 19">
        <text>(6S)-NADHX + ADP = AMP + phosphate + NADH + H(+)</text>
        <dbReference type="Rhea" id="RHEA:32223"/>
        <dbReference type="ChEBI" id="CHEBI:15378"/>
        <dbReference type="ChEBI" id="CHEBI:43474"/>
        <dbReference type="ChEBI" id="CHEBI:57945"/>
        <dbReference type="ChEBI" id="CHEBI:64074"/>
        <dbReference type="ChEBI" id="CHEBI:456215"/>
        <dbReference type="ChEBI" id="CHEBI:456216"/>
        <dbReference type="EC" id="4.2.1.136"/>
    </reaction>
</comment>